<gene>
    <name evidence="10" type="ORF">VOLCADRAFT_103797</name>
</gene>
<keyword evidence="4" id="KW-0677">Repeat</keyword>
<evidence type="ECO:0000313" key="10">
    <source>
        <dbReference type="EMBL" id="EFJ50582.1"/>
    </source>
</evidence>
<name>D8TP96_VOLCA</name>
<evidence type="ECO:0000256" key="2">
    <source>
        <dbReference type="ARBA" id="ARBA00022692"/>
    </source>
</evidence>
<keyword evidence="6 9" id="KW-0472">Membrane</keyword>
<evidence type="ECO:0000256" key="8">
    <source>
        <dbReference type="SAM" id="MobiDB-lite"/>
    </source>
</evidence>
<evidence type="ECO:0008006" key="12">
    <source>
        <dbReference type="Google" id="ProtNLM"/>
    </source>
</evidence>
<keyword evidence="11" id="KW-1185">Reference proteome</keyword>
<evidence type="ECO:0000256" key="4">
    <source>
        <dbReference type="ARBA" id="ARBA00022737"/>
    </source>
</evidence>
<feature type="compositionally biased region" description="Low complexity" evidence="8">
    <location>
        <begin position="134"/>
        <end position="145"/>
    </location>
</feature>
<dbReference type="Pfam" id="PF00839">
    <property type="entry name" value="Cys_rich_FGFR"/>
    <property type="match status" value="9"/>
</dbReference>
<evidence type="ECO:0000256" key="3">
    <source>
        <dbReference type="ARBA" id="ARBA00022729"/>
    </source>
</evidence>
<dbReference type="InterPro" id="IPR001893">
    <property type="entry name" value="Cys-rich_GLG1_repeat"/>
</dbReference>
<feature type="transmembrane region" description="Helical" evidence="9">
    <location>
        <begin position="1013"/>
        <end position="1033"/>
    </location>
</feature>
<dbReference type="InterPro" id="IPR039728">
    <property type="entry name" value="GLG1"/>
</dbReference>
<protein>
    <recommendedName>
        <fullName evidence="12">Golgi apparatus protein 1</fullName>
    </recommendedName>
</protein>
<dbReference type="OrthoDB" id="2015434at2759"/>
<evidence type="ECO:0000256" key="6">
    <source>
        <dbReference type="ARBA" id="ARBA00023136"/>
    </source>
</evidence>
<evidence type="ECO:0000313" key="11">
    <source>
        <dbReference type="Proteomes" id="UP000001058"/>
    </source>
</evidence>
<proteinExistence type="predicted"/>
<dbReference type="RefSeq" id="XP_002948175.1">
    <property type="nucleotide sequence ID" value="XM_002948129.1"/>
</dbReference>
<keyword evidence="3" id="KW-0732">Signal</keyword>
<evidence type="ECO:0000256" key="7">
    <source>
        <dbReference type="ARBA" id="ARBA00023180"/>
    </source>
</evidence>
<evidence type="ECO:0000256" key="9">
    <source>
        <dbReference type="SAM" id="Phobius"/>
    </source>
</evidence>
<accession>D8TP96</accession>
<dbReference type="InterPro" id="IPR017873">
    <property type="entry name" value="Cys-rich_GLG1_repeat_euk"/>
</dbReference>
<dbReference type="eggNOG" id="KOG3648">
    <property type="taxonomic scope" value="Eukaryota"/>
</dbReference>
<reference evidence="10 11" key="1">
    <citation type="journal article" date="2010" name="Science">
        <title>Genomic analysis of organismal complexity in the multicellular green alga Volvox carteri.</title>
        <authorList>
            <person name="Prochnik S.E."/>
            <person name="Umen J."/>
            <person name="Nedelcu A.M."/>
            <person name="Hallmann A."/>
            <person name="Miller S.M."/>
            <person name="Nishii I."/>
            <person name="Ferris P."/>
            <person name="Kuo A."/>
            <person name="Mitros T."/>
            <person name="Fritz-Laylin L.K."/>
            <person name="Hellsten U."/>
            <person name="Chapman J."/>
            <person name="Simakov O."/>
            <person name="Rensing S.A."/>
            <person name="Terry A."/>
            <person name="Pangilinan J."/>
            <person name="Kapitonov V."/>
            <person name="Jurka J."/>
            <person name="Salamov A."/>
            <person name="Shapiro H."/>
            <person name="Schmutz J."/>
            <person name="Grimwood J."/>
            <person name="Lindquist E."/>
            <person name="Lucas S."/>
            <person name="Grigoriev I.V."/>
            <person name="Schmitt R."/>
            <person name="Kirk D."/>
            <person name="Rokhsar D.S."/>
        </authorList>
    </citation>
    <scope>NUCLEOTIDE SEQUENCE [LARGE SCALE GENOMIC DNA]</scope>
    <source>
        <strain evidence="11">f. Nagariensis / Eve</strain>
    </source>
</reference>
<dbReference type="AlphaFoldDB" id="D8TP96"/>
<dbReference type="GO" id="GO:0000139">
    <property type="term" value="C:Golgi membrane"/>
    <property type="evidence" value="ECO:0007669"/>
    <property type="project" value="InterPro"/>
</dbReference>
<comment type="subcellular location">
    <subcellularLocation>
        <location evidence="1">Membrane</location>
        <topology evidence="1">Single-pass type I membrane protein</topology>
    </subcellularLocation>
</comment>
<sequence>MQPTTLRMNPSRWSARDGIQNIRELGSMYLNVGYRAVHIFRTSWPLERRAPPWPQPVAPTILIGAGSAIGTRLPVSLTLGLTLLVCIALQAHADGDSTVAVTPATAAANSISAATKVDDSKQVSDADAAKPAAGAVTSATASGTGEQQVGAGEEADKPAETKAAETESPKDEATKAEPVKEETTDAGEDKEVVTAKSTEDKPAAGTTKRQKVTPYESKVIDFAPAANITFGDDIDDEGKCAKEIEIYCDDVDEGEGKLADCISEQIAATEVPESTDDVPEISDECREEVYAFKVHRNSNINANVPLAKACKVDADKFCNVTWFFGYKSGQVIACLRDMKAQVSKPCKQQLFKVMLEAAVDIQADPMLYEACKEDSENLCKGVKNGGGRIQACLRDKRMQLSWACEEQLFRQEMENADDIRLSFCKDIEPGNARTKDCLEENREQLSSACKEEVDSMIERRVRDFRLDSRLRNVCENEIFNMCAYFGDLDDMDTYDSSVINCLQDYADEIKNAQCKSQVKKYLQLASQDIRFDVPLAEACFEDRQKFCADVPPGSARVIRCLSNNRERLSPVCRATLFDEEVRFSENIDFQYPMKTACVKEIERFCKDVPHGSARVIRCLQDNKAEKDFGKACNDEVSAYEAEISKDYRFNYRLHKACQKEVDKLCPGLCQNNDGSPCGGKVLRCLTDKIEDIGDEACKKEVYYYEKMEVSNFMNDILLAEACRTDVELHCSKVEPGEGRVHKCLRDNRKKLTDACRREELLLEEKEANSIELNMSLLKACKAERQLFCSAVQPGQARVFRCLAENMNDADFGSSCKYQVVYKLQRRQANWKLDPPLRKACKADVLTYCANEDAANSEEGLVYKCMIKNYEALSDGCQKEVGRAVHMAFFVWQRGAIITSECDDDIDKLCLADRPNMAARPGAVGTCLATLLERQDRASARLLQATTSDAALTPACARLADIAEPPNMKAAFESSLTFALLKDQLEAIEVATGLPTLTRDRLGNPQGVSLTGSMAMMGVTALVVLIIYGVYAGYRRLRGGNDRDYTLVVKQQHK</sequence>
<evidence type="ECO:0000256" key="1">
    <source>
        <dbReference type="ARBA" id="ARBA00004479"/>
    </source>
</evidence>
<keyword evidence="7" id="KW-0325">Glycoprotein</keyword>
<keyword evidence="2 9" id="KW-0812">Transmembrane</keyword>
<dbReference type="GeneID" id="9624161"/>
<dbReference type="KEGG" id="vcn:VOLCADRAFT_103797"/>
<dbReference type="PROSITE" id="PS51289">
    <property type="entry name" value="GLG1_C_RICH"/>
    <property type="match status" value="4"/>
</dbReference>
<dbReference type="EMBL" id="GL378330">
    <property type="protein sequence ID" value="EFJ50582.1"/>
    <property type="molecule type" value="Genomic_DNA"/>
</dbReference>
<organism evidence="11">
    <name type="scientific">Volvox carteri f. nagariensis</name>
    <dbReference type="NCBI Taxonomy" id="3068"/>
    <lineage>
        <taxon>Eukaryota</taxon>
        <taxon>Viridiplantae</taxon>
        <taxon>Chlorophyta</taxon>
        <taxon>core chlorophytes</taxon>
        <taxon>Chlorophyceae</taxon>
        <taxon>CS clade</taxon>
        <taxon>Chlamydomonadales</taxon>
        <taxon>Volvocaceae</taxon>
        <taxon>Volvox</taxon>
    </lineage>
</organism>
<evidence type="ECO:0000256" key="5">
    <source>
        <dbReference type="ARBA" id="ARBA00022989"/>
    </source>
</evidence>
<keyword evidence="5 9" id="KW-1133">Transmembrane helix</keyword>
<dbReference type="Proteomes" id="UP000001058">
    <property type="component" value="Unassembled WGS sequence"/>
</dbReference>
<feature type="compositionally biased region" description="Basic and acidic residues" evidence="8">
    <location>
        <begin position="154"/>
        <end position="202"/>
    </location>
</feature>
<dbReference type="InParanoid" id="D8TP96"/>
<dbReference type="PANTHER" id="PTHR11884">
    <property type="entry name" value="SELECTIN LIGAND RELATED"/>
    <property type="match status" value="1"/>
</dbReference>
<dbReference type="PANTHER" id="PTHR11884:SF1">
    <property type="entry name" value="GOLGI APPARATUS PROTEIN 1"/>
    <property type="match status" value="1"/>
</dbReference>
<feature type="region of interest" description="Disordered" evidence="8">
    <location>
        <begin position="134"/>
        <end position="212"/>
    </location>
</feature>